<gene>
    <name evidence="1" type="ORF">K444DRAFT_701715</name>
</gene>
<dbReference type="RefSeq" id="XP_024743013.1">
    <property type="nucleotide sequence ID" value="XM_024888037.1"/>
</dbReference>
<sequence>MPQTGYLKSQNDDRLIVTTGSEAAAKYCLKTSMLHLEVKNVVLIVECGGQLSIVRPMSSPVQVLAHFLSLLSALETPAEFHRRIKDDFRHAGQNWVVDVDIEADFPWAGIEKGCMEYTNGDILLYFKPVVKRIVEMARNRIIAIHVWNGTLKVYH</sequence>
<evidence type="ECO:0000313" key="2">
    <source>
        <dbReference type="Proteomes" id="UP000235371"/>
    </source>
</evidence>
<dbReference type="STRING" id="1095630.A0A2J6TSV6"/>
<evidence type="ECO:0000313" key="1">
    <source>
        <dbReference type="EMBL" id="PMD66109.1"/>
    </source>
</evidence>
<dbReference type="AlphaFoldDB" id="A0A2J6TSV6"/>
<organism evidence="1 2">
    <name type="scientific">Hyaloscypha bicolor E</name>
    <dbReference type="NCBI Taxonomy" id="1095630"/>
    <lineage>
        <taxon>Eukaryota</taxon>
        <taxon>Fungi</taxon>
        <taxon>Dikarya</taxon>
        <taxon>Ascomycota</taxon>
        <taxon>Pezizomycotina</taxon>
        <taxon>Leotiomycetes</taxon>
        <taxon>Helotiales</taxon>
        <taxon>Hyaloscyphaceae</taxon>
        <taxon>Hyaloscypha</taxon>
        <taxon>Hyaloscypha bicolor</taxon>
    </lineage>
</organism>
<dbReference type="GeneID" id="36596113"/>
<reference evidence="1 2" key="1">
    <citation type="submission" date="2016-04" db="EMBL/GenBank/DDBJ databases">
        <title>A degradative enzymes factory behind the ericoid mycorrhizal symbiosis.</title>
        <authorList>
            <consortium name="DOE Joint Genome Institute"/>
            <person name="Martino E."/>
            <person name="Morin E."/>
            <person name="Grelet G."/>
            <person name="Kuo A."/>
            <person name="Kohler A."/>
            <person name="Daghino S."/>
            <person name="Barry K."/>
            <person name="Choi C."/>
            <person name="Cichocki N."/>
            <person name="Clum A."/>
            <person name="Copeland A."/>
            <person name="Hainaut M."/>
            <person name="Haridas S."/>
            <person name="Labutti K."/>
            <person name="Lindquist E."/>
            <person name="Lipzen A."/>
            <person name="Khouja H.-R."/>
            <person name="Murat C."/>
            <person name="Ohm R."/>
            <person name="Olson A."/>
            <person name="Spatafora J."/>
            <person name="Veneault-Fourrey C."/>
            <person name="Henrissat B."/>
            <person name="Grigoriev I."/>
            <person name="Martin F."/>
            <person name="Perotto S."/>
        </authorList>
    </citation>
    <scope>NUCLEOTIDE SEQUENCE [LARGE SCALE GENOMIC DNA]</scope>
    <source>
        <strain evidence="1 2">E</strain>
    </source>
</reference>
<dbReference type="EMBL" id="KZ613745">
    <property type="protein sequence ID" value="PMD66109.1"/>
    <property type="molecule type" value="Genomic_DNA"/>
</dbReference>
<accession>A0A2J6TSV6</accession>
<protein>
    <submittedName>
        <fullName evidence="1">Uncharacterized protein</fullName>
    </submittedName>
</protein>
<name>A0A2J6TSV6_9HELO</name>
<dbReference type="InParanoid" id="A0A2J6TSV6"/>
<keyword evidence="2" id="KW-1185">Reference proteome</keyword>
<proteinExistence type="predicted"/>
<dbReference type="Proteomes" id="UP000235371">
    <property type="component" value="Unassembled WGS sequence"/>
</dbReference>